<dbReference type="Gene3D" id="3.90.1150.10">
    <property type="entry name" value="Aspartate Aminotransferase, domain 1"/>
    <property type="match status" value="1"/>
</dbReference>
<comment type="catalytic activity">
    <reaction evidence="4">
        <text>N(6)-[(R)-lipoyl]-L-lysyl-[glycine-cleavage complex H protein] + glycine + H(+) = N(6)-[(R)-S(8)-aminomethyldihydrolipoyl]-L-lysyl-[glycine-cleavage complex H protein] + CO2</text>
        <dbReference type="Rhea" id="RHEA:24304"/>
        <dbReference type="Rhea" id="RHEA-COMP:10494"/>
        <dbReference type="Rhea" id="RHEA-COMP:10495"/>
        <dbReference type="ChEBI" id="CHEBI:15378"/>
        <dbReference type="ChEBI" id="CHEBI:16526"/>
        <dbReference type="ChEBI" id="CHEBI:57305"/>
        <dbReference type="ChEBI" id="CHEBI:83099"/>
        <dbReference type="ChEBI" id="CHEBI:83143"/>
        <dbReference type="EC" id="1.4.4.2"/>
    </reaction>
</comment>
<protein>
    <recommendedName>
        <fullName evidence="1">glycine dehydrogenase (aminomethyl-transferring)</fullName>
        <ecNumber evidence="1">1.4.4.2</ecNumber>
    </recommendedName>
</protein>
<dbReference type="InterPro" id="IPR049316">
    <property type="entry name" value="GDC-P_C"/>
</dbReference>
<accession>A0A8J6DXI5</accession>
<keyword evidence="3" id="KW-0560">Oxidoreductase</keyword>
<feature type="domain" description="Aminotransferase class V" evidence="5">
    <location>
        <begin position="161"/>
        <end position="289"/>
    </location>
</feature>
<organism evidence="7 8">
    <name type="scientific">Carpediemonas membranifera</name>
    <dbReference type="NCBI Taxonomy" id="201153"/>
    <lineage>
        <taxon>Eukaryota</taxon>
        <taxon>Metamonada</taxon>
        <taxon>Carpediemonas-like organisms</taxon>
        <taxon>Carpediemonas</taxon>
    </lineage>
</organism>
<name>A0A8J6DXI5_9EUKA</name>
<dbReference type="GO" id="GO:0005960">
    <property type="term" value="C:glycine cleavage complex"/>
    <property type="evidence" value="ECO:0007669"/>
    <property type="project" value="TreeGrafter"/>
</dbReference>
<proteinExistence type="predicted"/>
<dbReference type="EMBL" id="JAHDYR010000066">
    <property type="protein sequence ID" value="KAG9390219.1"/>
    <property type="molecule type" value="Genomic_DNA"/>
</dbReference>
<evidence type="ECO:0000256" key="1">
    <source>
        <dbReference type="ARBA" id="ARBA00012134"/>
    </source>
</evidence>
<dbReference type="InterPro" id="IPR015421">
    <property type="entry name" value="PyrdxlP-dep_Trfase_major"/>
</dbReference>
<dbReference type="GO" id="GO:0030170">
    <property type="term" value="F:pyridoxal phosphate binding"/>
    <property type="evidence" value="ECO:0007669"/>
    <property type="project" value="TreeGrafter"/>
</dbReference>
<evidence type="ECO:0000313" key="7">
    <source>
        <dbReference type="EMBL" id="KAG9390219.1"/>
    </source>
</evidence>
<dbReference type="Gene3D" id="3.40.640.10">
    <property type="entry name" value="Type I PLP-dependent aspartate aminotransferase-like (Major domain)"/>
    <property type="match status" value="1"/>
</dbReference>
<keyword evidence="2" id="KW-0663">Pyridoxal phosphate</keyword>
<dbReference type="Pfam" id="PF00266">
    <property type="entry name" value="Aminotran_5"/>
    <property type="match status" value="1"/>
</dbReference>
<dbReference type="NCBIfam" id="NF003346">
    <property type="entry name" value="PRK04366.1"/>
    <property type="match status" value="1"/>
</dbReference>
<dbReference type="InterPro" id="IPR000192">
    <property type="entry name" value="Aminotrans_V_dom"/>
</dbReference>
<dbReference type="EC" id="1.4.4.2" evidence="1"/>
<evidence type="ECO:0000256" key="4">
    <source>
        <dbReference type="ARBA" id="ARBA00049026"/>
    </source>
</evidence>
<evidence type="ECO:0000259" key="5">
    <source>
        <dbReference type="Pfam" id="PF00266"/>
    </source>
</evidence>
<evidence type="ECO:0000256" key="2">
    <source>
        <dbReference type="ARBA" id="ARBA00022898"/>
    </source>
</evidence>
<dbReference type="GO" id="GO:0005829">
    <property type="term" value="C:cytosol"/>
    <property type="evidence" value="ECO:0007669"/>
    <property type="project" value="TreeGrafter"/>
</dbReference>
<dbReference type="PANTHER" id="PTHR11773">
    <property type="entry name" value="GLYCINE DEHYDROGENASE, DECARBOXYLATING"/>
    <property type="match status" value="1"/>
</dbReference>
<keyword evidence="8" id="KW-1185">Reference proteome</keyword>
<dbReference type="Proteomes" id="UP000717585">
    <property type="component" value="Unassembled WGS sequence"/>
</dbReference>
<dbReference type="InterPro" id="IPR015424">
    <property type="entry name" value="PyrdxlP-dep_Trfase"/>
</dbReference>
<dbReference type="Pfam" id="PF21478">
    <property type="entry name" value="GcvP2_C"/>
    <property type="match status" value="1"/>
</dbReference>
<gene>
    <name evidence="7" type="ORF">J8273_8259</name>
</gene>
<dbReference type="InterPro" id="IPR020581">
    <property type="entry name" value="GDC_P"/>
</dbReference>
<dbReference type="AlphaFoldDB" id="A0A8J6DXI5"/>
<dbReference type="GO" id="GO:0016594">
    <property type="term" value="F:glycine binding"/>
    <property type="evidence" value="ECO:0007669"/>
    <property type="project" value="TreeGrafter"/>
</dbReference>
<dbReference type="OrthoDB" id="6537869at2759"/>
<evidence type="ECO:0000256" key="3">
    <source>
        <dbReference type="ARBA" id="ARBA00023002"/>
    </source>
</evidence>
<feature type="domain" description="Glycine dehydrogenase C-terminal" evidence="6">
    <location>
        <begin position="366"/>
        <end position="481"/>
    </location>
</feature>
<reference evidence="7" key="1">
    <citation type="submission" date="2021-05" db="EMBL/GenBank/DDBJ databases">
        <title>A free-living protist that lacks canonical eukaryotic 1 DNA replication and segregation systems.</title>
        <authorList>
            <person name="Salas-Leiva D.E."/>
            <person name="Tromer E.C."/>
            <person name="Curtis B.A."/>
            <person name="Jerlstrom-Hultqvist J."/>
            <person name="Kolisko M."/>
            <person name="Yi Z."/>
            <person name="Salas-Leiva J.S."/>
            <person name="Gallot-Lavallee L."/>
            <person name="Kops G.J.P.L."/>
            <person name="Archibald J.M."/>
            <person name="Simpson A.G.B."/>
            <person name="Roger A.J."/>
        </authorList>
    </citation>
    <scope>NUCLEOTIDE SEQUENCE</scope>
    <source>
        <strain evidence="7">BICM</strain>
    </source>
</reference>
<evidence type="ECO:0000313" key="8">
    <source>
        <dbReference type="Proteomes" id="UP000717585"/>
    </source>
</evidence>
<dbReference type="GO" id="GO:0019464">
    <property type="term" value="P:glycine decarboxylation via glycine cleavage system"/>
    <property type="evidence" value="ECO:0007669"/>
    <property type="project" value="TreeGrafter"/>
</dbReference>
<dbReference type="Gene3D" id="6.20.440.10">
    <property type="match status" value="1"/>
</dbReference>
<dbReference type="GO" id="GO:0004375">
    <property type="term" value="F:glycine dehydrogenase (decarboxylating) activity"/>
    <property type="evidence" value="ECO:0007669"/>
    <property type="project" value="UniProtKB-EC"/>
</dbReference>
<sequence>MSLAVSRGLNVAVPLLFESTLPQLCGTRCEPHRFGECCVNGRLGGLQRTESIGLPELSEPQVMRHYVTLSSKNYSIDTGIYPLGSCTMKYNPRVNEKVARLDGLANIHPNQPEGTVQGILQVMYELGEALKTITGMPEITLAPAAGSHGELTGLMAMKTAMMHRGEHGRNIIIVPESAHGTNPASAVMCGFKVVSVQANKEGTVDMDAFKAILEKYEGKVAGMMLTNPNTLGIFESEIKNMADLIHEQGGYFYMDGANLNALMGNALVHDFGVDAMHINLHKTFSTPHGGGGPGAGPVVFSELLAPYCPMPKVVKNPDGTYHLMEEDEAPETSLGRVKGFAGQVGIMIRALAYIMALGGEGITQSSRDAILNANYLQHQLMEGGVSAPFGDTNCLHECVMSDHHLKGTSVTTMDIAKGLLDEGHHPPTVYFPLVVSGAMLIEPTESEPITSLDGFAKSVVGLAQKAHAAEADVAEMHATPMHTPVRRCDEAGAARKPILKWKPE</sequence>
<dbReference type="InterPro" id="IPR015422">
    <property type="entry name" value="PyrdxlP-dep_Trfase_small"/>
</dbReference>
<dbReference type="SUPFAM" id="SSF53383">
    <property type="entry name" value="PLP-dependent transferases"/>
    <property type="match status" value="1"/>
</dbReference>
<dbReference type="PANTHER" id="PTHR11773:SF1">
    <property type="entry name" value="GLYCINE DEHYDROGENASE (DECARBOXYLATING), MITOCHONDRIAL"/>
    <property type="match status" value="1"/>
</dbReference>
<comment type="caution">
    <text evidence="7">The sequence shown here is derived from an EMBL/GenBank/DDBJ whole genome shotgun (WGS) entry which is preliminary data.</text>
</comment>
<dbReference type="FunFam" id="3.40.640.10:FF:000224">
    <property type="entry name" value="Probable glycine dehydrogenase (decarboxylating) subunit 2"/>
    <property type="match status" value="1"/>
</dbReference>
<evidence type="ECO:0000259" key="6">
    <source>
        <dbReference type="Pfam" id="PF21478"/>
    </source>
</evidence>